<sequence length="235" mass="26232">MDLATGGRLSLDRTRQIAPQIADYLRDQIISITLAPGTPVSRNGLQQQFGLSQTPVRDALQKLEEEGLITVYPQHATLVSKIDMSLSRQIHFMRRAIESDAVRLLSETAAPETIRALRHANADLAAMRDRDDAPGFQKADKAFHRIIFDHARIRDLWQILQRKSGHLDRVRLLALPSLGMGRVVQLHEQIIDGIAAGDGEAAAAAMREHMSRTPKMAEMVARDYPDYVENEGDLP</sequence>
<dbReference type="Pfam" id="PF07729">
    <property type="entry name" value="FCD"/>
    <property type="match status" value="1"/>
</dbReference>
<proteinExistence type="predicted"/>
<dbReference type="InterPro" id="IPR000524">
    <property type="entry name" value="Tscrpt_reg_HTH_GntR"/>
</dbReference>
<dbReference type="SMART" id="SM00345">
    <property type="entry name" value="HTH_GNTR"/>
    <property type="match status" value="1"/>
</dbReference>
<dbReference type="InterPro" id="IPR036388">
    <property type="entry name" value="WH-like_DNA-bd_sf"/>
</dbReference>
<evidence type="ECO:0000256" key="2">
    <source>
        <dbReference type="ARBA" id="ARBA00023125"/>
    </source>
</evidence>
<dbReference type="InterPro" id="IPR036390">
    <property type="entry name" value="WH_DNA-bd_sf"/>
</dbReference>
<dbReference type="Proteomes" id="UP000198885">
    <property type="component" value="Unassembled WGS sequence"/>
</dbReference>
<accession>A0A1H9VXX9</accession>
<dbReference type="Gene3D" id="1.10.10.10">
    <property type="entry name" value="Winged helix-like DNA-binding domain superfamily/Winged helix DNA-binding domain"/>
    <property type="match status" value="1"/>
</dbReference>
<evidence type="ECO:0000259" key="4">
    <source>
        <dbReference type="PROSITE" id="PS50949"/>
    </source>
</evidence>
<dbReference type="SMART" id="SM00895">
    <property type="entry name" value="FCD"/>
    <property type="match status" value="1"/>
</dbReference>
<reference evidence="5 6" key="1">
    <citation type="submission" date="2016-10" db="EMBL/GenBank/DDBJ databases">
        <authorList>
            <person name="de Groot N.N."/>
        </authorList>
    </citation>
    <scope>NUCLEOTIDE SEQUENCE [LARGE SCALE GENOMIC DNA]</scope>
    <source>
        <strain evidence="5 6">DSM 23042</strain>
    </source>
</reference>
<dbReference type="STRING" id="641238.SAMN04490244_108196"/>
<dbReference type="PANTHER" id="PTHR43537:SF45">
    <property type="entry name" value="GNTR FAMILY REGULATORY PROTEIN"/>
    <property type="match status" value="1"/>
</dbReference>
<dbReference type="Pfam" id="PF00392">
    <property type="entry name" value="GntR"/>
    <property type="match status" value="1"/>
</dbReference>
<keyword evidence="3" id="KW-0804">Transcription</keyword>
<protein>
    <submittedName>
        <fullName evidence="5">DNA-binding transcriptional regulator, GntR family</fullName>
    </submittedName>
</protein>
<keyword evidence="2 5" id="KW-0238">DNA-binding</keyword>
<dbReference type="GO" id="GO:0003700">
    <property type="term" value="F:DNA-binding transcription factor activity"/>
    <property type="evidence" value="ECO:0007669"/>
    <property type="project" value="InterPro"/>
</dbReference>
<dbReference type="RefSeq" id="WP_092694885.1">
    <property type="nucleotide sequence ID" value="NZ_CBDDGO010000004.1"/>
</dbReference>
<dbReference type="OrthoDB" id="8155773at2"/>
<dbReference type="EMBL" id="FOGU01000008">
    <property type="protein sequence ID" value="SES26492.1"/>
    <property type="molecule type" value="Genomic_DNA"/>
</dbReference>
<keyword evidence="6" id="KW-1185">Reference proteome</keyword>
<name>A0A1H9VXX9_9RHOB</name>
<feature type="domain" description="HTH gntR-type" evidence="4">
    <location>
        <begin position="15"/>
        <end position="82"/>
    </location>
</feature>
<dbReference type="SUPFAM" id="SSF48008">
    <property type="entry name" value="GntR ligand-binding domain-like"/>
    <property type="match status" value="1"/>
</dbReference>
<dbReference type="Gene3D" id="1.20.120.530">
    <property type="entry name" value="GntR ligand-binding domain-like"/>
    <property type="match status" value="1"/>
</dbReference>
<dbReference type="AlphaFoldDB" id="A0A1H9VXX9"/>
<evidence type="ECO:0000256" key="1">
    <source>
        <dbReference type="ARBA" id="ARBA00023015"/>
    </source>
</evidence>
<dbReference type="InterPro" id="IPR008920">
    <property type="entry name" value="TF_FadR/GntR_C"/>
</dbReference>
<keyword evidence="1" id="KW-0805">Transcription regulation</keyword>
<evidence type="ECO:0000256" key="3">
    <source>
        <dbReference type="ARBA" id="ARBA00023163"/>
    </source>
</evidence>
<gene>
    <name evidence="5" type="ORF">SAMN04490244_108196</name>
</gene>
<dbReference type="SUPFAM" id="SSF46785">
    <property type="entry name" value="Winged helix' DNA-binding domain"/>
    <property type="match status" value="1"/>
</dbReference>
<evidence type="ECO:0000313" key="6">
    <source>
        <dbReference type="Proteomes" id="UP000198885"/>
    </source>
</evidence>
<dbReference type="GO" id="GO:0003677">
    <property type="term" value="F:DNA binding"/>
    <property type="evidence" value="ECO:0007669"/>
    <property type="project" value="UniProtKB-KW"/>
</dbReference>
<dbReference type="PROSITE" id="PS50949">
    <property type="entry name" value="HTH_GNTR"/>
    <property type="match status" value="1"/>
</dbReference>
<dbReference type="PANTHER" id="PTHR43537">
    <property type="entry name" value="TRANSCRIPTIONAL REGULATOR, GNTR FAMILY"/>
    <property type="match status" value="1"/>
</dbReference>
<dbReference type="InterPro" id="IPR011711">
    <property type="entry name" value="GntR_C"/>
</dbReference>
<evidence type="ECO:0000313" key="5">
    <source>
        <dbReference type="EMBL" id="SES26492.1"/>
    </source>
</evidence>
<organism evidence="5 6">
    <name type="scientific">Tranquillimonas rosea</name>
    <dbReference type="NCBI Taxonomy" id="641238"/>
    <lineage>
        <taxon>Bacteria</taxon>
        <taxon>Pseudomonadati</taxon>
        <taxon>Pseudomonadota</taxon>
        <taxon>Alphaproteobacteria</taxon>
        <taxon>Rhodobacterales</taxon>
        <taxon>Roseobacteraceae</taxon>
        <taxon>Tranquillimonas</taxon>
    </lineage>
</organism>